<proteinExistence type="inferred from homology"/>
<keyword evidence="4 6" id="KW-0964">Secreted</keyword>
<keyword evidence="9" id="KW-1185">Reference proteome</keyword>
<evidence type="ECO:0000313" key="9">
    <source>
        <dbReference type="Proteomes" id="UP000030711"/>
    </source>
</evidence>
<dbReference type="EMBL" id="KK198785">
    <property type="protein sequence ID" value="KCW45682.1"/>
    <property type="molecule type" value="Genomic_DNA"/>
</dbReference>
<dbReference type="Proteomes" id="UP000030711">
    <property type="component" value="Unassembled WGS sequence"/>
</dbReference>
<evidence type="ECO:0000256" key="1">
    <source>
        <dbReference type="ARBA" id="ARBA00004613"/>
    </source>
</evidence>
<evidence type="ECO:0000256" key="4">
    <source>
        <dbReference type="ARBA" id="ARBA00022525"/>
    </source>
</evidence>
<comment type="similarity">
    <text evidence="2 6">Belongs to the plant self-incompatibility (S1) protein family.</text>
</comment>
<keyword evidence="5" id="KW-0732">Signal</keyword>
<dbReference type="EMBL" id="MU848273">
    <property type="protein sequence ID" value="KAK2633121.1"/>
    <property type="molecule type" value="Genomic_DNA"/>
</dbReference>
<evidence type="ECO:0000256" key="6">
    <source>
        <dbReference type="RuleBase" id="RU367044"/>
    </source>
</evidence>
<dbReference type="Gramene" id="KCW45682">
    <property type="protein sequence ID" value="KCW45682"/>
    <property type="gene ID" value="EUGRSUZ_L00538"/>
</dbReference>
<dbReference type="InterPro" id="IPR010264">
    <property type="entry name" value="Self-incomp_S1"/>
</dbReference>
<dbReference type="AlphaFoldDB" id="A0A058ZV72"/>
<dbReference type="PANTHER" id="PTHR31232:SF43">
    <property type="entry name" value="S-PROTEIN HOMOLOG 29-RELATED"/>
    <property type="match status" value="1"/>
</dbReference>
<reference evidence="7" key="3">
    <citation type="submission" date="2023-04" db="EMBL/GenBank/DDBJ databases">
        <title>WGS assembly of Eucalyptus grandis.</title>
        <authorList>
            <person name="Myburg A."/>
            <person name="Grattapaglia D."/>
            <person name="Tuskan G."/>
            <person name="Hellsten U."/>
            <person name="Hayes R."/>
            <person name="Grimwood J."/>
            <person name="Jenkins J."/>
            <person name="Lindquist E."/>
            <person name="Tice H."/>
            <person name="Bauer D."/>
            <person name="Goodstein D."/>
            <person name="Dubchak I."/>
            <person name="Poliakov A."/>
            <person name="Mizrachi E."/>
            <person name="Kullan A."/>
            <person name="Hussey S."/>
            <person name="Pinard D."/>
            <person name="Van D."/>
            <person name="Singh P."/>
            <person name="Van J."/>
            <person name="Silva-Junior O."/>
            <person name="Togawa R."/>
            <person name="Pappas M."/>
            <person name="Faria D."/>
            <person name="Sansaloni C."/>
            <person name="Petroli C."/>
            <person name="Yang X."/>
            <person name="Ranjan P."/>
            <person name="Tschaplinski T."/>
            <person name="Ye C."/>
            <person name="Li T."/>
            <person name="Sterck L."/>
            <person name="Vanneste K."/>
            <person name="Murat F."/>
            <person name="Soler M."/>
            <person name="Clemente H."/>
            <person name="Saidi N."/>
            <person name="Cassan-Wang H."/>
            <person name="Dunand C."/>
            <person name="Hefer C."/>
            <person name="Bornberg-Bauer E."/>
            <person name="Kersting A."/>
            <person name="Vining K."/>
            <person name="Amarasinghe V."/>
            <person name="Ranik M."/>
            <person name="Naithani S."/>
            <person name="Elser J."/>
            <person name="Boyd A."/>
            <person name="Liston A."/>
            <person name="Spatafora J."/>
            <person name="Dharmwardhana P."/>
            <person name="Raja R."/>
            <person name="Sullivan C."/>
            <person name="Romanel E."/>
            <person name="Alves-Ferreira M."/>
            <person name="Kulheim C."/>
            <person name="Foley W."/>
            <person name="Carocha V."/>
            <person name="Paiva J."/>
            <person name="Kudrna D."/>
            <person name="Brommonschenkel S."/>
            <person name="Pasquali G."/>
            <person name="Byrne M."/>
            <person name="Rigault P."/>
            <person name="Tibbits J."/>
            <person name="Spokevicius A."/>
            <person name="Jones R."/>
            <person name="Steane D."/>
            <person name="Vaillancourt R."/>
            <person name="Potts B."/>
            <person name="Joubert F."/>
            <person name="Barry K."/>
            <person name="Pappas G."/>
            <person name="Strauss S."/>
            <person name="Jaiswal P."/>
            <person name="Grima-Pettenati J."/>
            <person name="Salse J."/>
            <person name="Van D."/>
            <person name="Rokhsar D."/>
            <person name="Schmutz J."/>
        </authorList>
    </citation>
    <scope>NUCLEOTIDE SEQUENCE</scope>
    <source>
        <tissue evidence="7">Leaf extractions</tissue>
    </source>
</reference>
<reference evidence="7" key="2">
    <citation type="journal article" date="2014" name="Nature">
        <title>The genome of Eucalyptus grandis.</title>
        <authorList>
            <person name="Myburg A.A."/>
            <person name="Grattapaglia D."/>
            <person name="Tuskan G.A."/>
            <person name="Hellsten U."/>
            <person name="Hayes R.D."/>
            <person name="Grimwood J."/>
            <person name="Jenkins J."/>
            <person name="Lindquist E."/>
            <person name="Tice H."/>
            <person name="Bauer D."/>
            <person name="Goodstein D.M."/>
            <person name="Dubchak I."/>
            <person name="Poliakov A."/>
            <person name="Mizrachi E."/>
            <person name="Kullan A.R."/>
            <person name="Hussey S.G."/>
            <person name="Pinard D."/>
            <person name="van der Merwe K."/>
            <person name="Singh P."/>
            <person name="van Jaarsveld I."/>
            <person name="Silva-Junior O.B."/>
            <person name="Togawa R.C."/>
            <person name="Pappas M.R."/>
            <person name="Faria D.A."/>
            <person name="Sansaloni C.P."/>
            <person name="Petroli C.D."/>
            <person name="Yang X."/>
            <person name="Ranjan P."/>
            <person name="Tschaplinski T.J."/>
            <person name="Ye C.Y."/>
            <person name="Li T."/>
            <person name="Sterck L."/>
            <person name="Vanneste K."/>
            <person name="Murat F."/>
            <person name="Soler M."/>
            <person name="Clemente H.S."/>
            <person name="Saidi N."/>
            <person name="Cassan-Wang H."/>
            <person name="Dunand C."/>
            <person name="Hefer C.A."/>
            <person name="Bornberg-Bauer E."/>
            <person name="Kersting A.R."/>
            <person name="Vining K."/>
            <person name="Amarasinghe V."/>
            <person name="Ranik M."/>
            <person name="Naithani S."/>
            <person name="Elser J."/>
            <person name="Boyd A.E."/>
            <person name="Liston A."/>
            <person name="Spatafora J.W."/>
            <person name="Dharmwardhana P."/>
            <person name="Raja R."/>
            <person name="Sullivan C."/>
            <person name="Romanel E."/>
            <person name="Alves-Ferreira M."/>
            <person name="Kulheim C."/>
            <person name="Foley W."/>
            <person name="Carocha V."/>
            <person name="Paiva J."/>
            <person name="Kudrna D."/>
            <person name="Brommonschenkel S.H."/>
            <person name="Pasquali G."/>
            <person name="Byrne M."/>
            <person name="Rigault P."/>
            <person name="Tibbits J."/>
            <person name="Spokevicius A."/>
            <person name="Jones R.C."/>
            <person name="Steane D.A."/>
            <person name="Vaillancourt R.E."/>
            <person name="Potts B.M."/>
            <person name="Joubert F."/>
            <person name="Barry K."/>
            <person name="Pappas G.J."/>
            <person name="Strauss S.H."/>
            <person name="Jaiswal P."/>
            <person name="Grima-Pettenati J."/>
            <person name="Salse J."/>
            <person name="Van de Peer Y."/>
            <person name="Rokhsar D.S."/>
            <person name="Schmutz J."/>
        </authorList>
    </citation>
    <scope>NUCLEOTIDE SEQUENCE</scope>
    <source>
        <tissue evidence="7">Leaf extractions</tissue>
    </source>
</reference>
<organism evidence="8">
    <name type="scientific">Eucalyptus grandis</name>
    <name type="common">Flooded gum</name>
    <dbReference type="NCBI Taxonomy" id="71139"/>
    <lineage>
        <taxon>Eukaryota</taxon>
        <taxon>Viridiplantae</taxon>
        <taxon>Streptophyta</taxon>
        <taxon>Embryophyta</taxon>
        <taxon>Tracheophyta</taxon>
        <taxon>Spermatophyta</taxon>
        <taxon>Magnoliopsida</taxon>
        <taxon>eudicotyledons</taxon>
        <taxon>Gunneridae</taxon>
        <taxon>Pentapetalae</taxon>
        <taxon>rosids</taxon>
        <taxon>malvids</taxon>
        <taxon>Myrtales</taxon>
        <taxon>Myrtaceae</taxon>
        <taxon>Myrtoideae</taxon>
        <taxon>Eucalypteae</taxon>
        <taxon>Eucalyptus</taxon>
    </lineage>
</organism>
<dbReference type="OMA" id="RTHVRIF"/>
<evidence type="ECO:0000256" key="3">
    <source>
        <dbReference type="ARBA" id="ARBA00022471"/>
    </source>
</evidence>
<evidence type="ECO:0000313" key="7">
    <source>
        <dbReference type="EMBL" id="KAK2633121.1"/>
    </source>
</evidence>
<keyword evidence="3 6" id="KW-0713">Self-incompatibility</keyword>
<dbReference type="GO" id="GO:0005576">
    <property type="term" value="C:extracellular region"/>
    <property type="evidence" value="ECO:0007669"/>
    <property type="project" value="UniProtKB-SubCell"/>
</dbReference>
<dbReference type="Pfam" id="PF05938">
    <property type="entry name" value="Self-incomp_S1"/>
    <property type="match status" value="1"/>
</dbReference>
<protein>
    <recommendedName>
        <fullName evidence="6">S-protein homolog</fullName>
    </recommendedName>
</protein>
<dbReference type="InParanoid" id="A0A058ZV72"/>
<name>A0A058ZV72_EUCGR</name>
<dbReference type="GO" id="GO:0060320">
    <property type="term" value="P:rejection of self pollen"/>
    <property type="evidence" value="ECO:0007669"/>
    <property type="project" value="UniProtKB-KW"/>
</dbReference>
<accession>A0A058ZV72</accession>
<evidence type="ECO:0000256" key="2">
    <source>
        <dbReference type="ARBA" id="ARBA00005581"/>
    </source>
</evidence>
<gene>
    <name evidence="8" type="ORF">EUGRSUZ_L00538</name>
</gene>
<comment type="subcellular location">
    <subcellularLocation>
        <location evidence="1 6">Secreted</location>
    </subcellularLocation>
</comment>
<evidence type="ECO:0000313" key="8">
    <source>
        <dbReference type="EMBL" id="KCW45682.1"/>
    </source>
</evidence>
<sequence>MAGNIWAKTHVEIINDLPGGTTLTIHCKSKDNDLGIQHIRSSWGFSFQPSISGRTLFFCTFAWSDQFQRFDIYVQGRDQNFCTQWVTPLNLMYVEEEDAVNSNITS</sequence>
<reference evidence="8" key="1">
    <citation type="submission" date="2013-07" db="EMBL/GenBank/DDBJ databases">
        <title>The genome of Eucalyptus grandis.</title>
        <authorList>
            <person name="Schmutz J."/>
            <person name="Hayes R."/>
            <person name="Myburg A."/>
            <person name="Tuskan G."/>
            <person name="Grattapaglia D."/>
            <person name="Rokhsar D.S."/>
        </authorList>
    </citation>
    <scope>NUCLEOTIDE SEQUENCE</scope>
    <source>
        <tissue evidence="8">Leaf extractions</tissue>
    </source>
</reference>
<evidence type="ECO:0000256" key="5">
    <source>
        <dbReference type="ARBA" id="ARBA00022729"/>
    </source>
</evidence>
<reference evidence="7" key="4">
    <citation type="submission" date="2023-07" db="EMBL/GenBank/DDBJ databases">
        <authorList>
            <person name="Myburg A.A."/>
            <person name="Grattapaglia D."/>
            <person name="Tuskan G.A."/>
            <person name="Hellsten U."/>
            <person name="Hayes R.D."/>
            <person name="Grimwood J."/>
            <person name="Jenkins J."/>
            <person name="Lindquist E."/>
            <person name="Tice H."/>
            <person name="Bauer D."/>
            <person name="Goodstein D.M."/>
            <person name="Dubchak I."/>
            <person name="Poliakov A."/>
            <person name="Mizrachi E."/>
            <person name="Kullan A.R."/>
            <person name="Hussey S.G."/>
            <person name="Pinard D."/>
            <person name="Van D.M."/>
            <person name="Singh P."/>
            <person name="Van J.I."/>
            <person name="Silva-Junior O.B."/>
            <person name="Togawa R.C."/>
            <person name="Pappas M.R."/>
            <person name="Faria D.A."/>
            <person name="Sansaloni C.P."/>
            <person name="Petroli C.D."/>
            <person name="Yang X."/>
            <person name="Ranjan P."/>
            <person name="Tschaplinski T.J."/>
            <person name="Ye C.Y."/>
            <person name="Li T."/>
            <person name="Sterck L."/>
            <person name="Vanneste K."/>
            <person name="Murat F."/>
            <person name="Soler M."/>
            <person name="Clemente H.S."/>
            <person name="Saidi N."/>
            <person name="Cassan-Wang H."/>
            <person name="Dunand C."/>
            <person name="Hefer C.A."/>
            <person name="Bornberg-Bauer E."/>
            <person name="Kersting A.R."/>
            <person name="Vining K."/>
            <person name="Amarasinghe V."/>
            <person name="Ranik M."/>
            <person name="Naithani S."/>
            <person name="Elser J."/>
            <person name="Boyd A.E."/>
            <person name="Liston A."/>
            <person name="Spatafora J.W."/>
            <person name="Dharmwardhana P."/>
            <person name="Raja R."/>
            <person name="Sullivan C."/>
            <person name="Romanel E."/>
            <person name="Alves-Ferreira M."/>
            <person name="Kulheim C."/>
            <person name="Foley W."/>
            <person name="Carocha V."/>
            <person name="Paiva J."/>
            <person name="Kudrna D."/>
            <person name="Brommonschenkel S.H."/>
            <person name="Pasquali G."/>
            <person name="Byrne M."/>
            <person name="Rigault P."/>
            <person name="Tibbits J."/>
            <person name="Spokevicius A."/>
            <person name="Jones R.C."/>
            <person name="Steane D.A."/>
            <person name="Vaillancourt R.E."/>
            <person name="Potts B.M."/>
            <person name="Joubert F."/>
            <person name="Barry K."/>
            <person name="Pappas G.J."/>
            <person name="Strauss S.H."/>
            <person name="Jaiswal P."/>
            <person name="Grima-Pettenati J."/>
            <person name="Salse J."/>
            <person name="Van D.P."/>
            <person name="Rokhsar D.S."/>
            <person name="Schmutz J."/>
        </authorList>
    </citation>
    <scope>NUCLEOTIDE SEQUENCE</scope>
    <source>
        <tissue evidence="7">Leaf extractions</tissue>
    </source>
</reference>
<dbReference type="PANTHER" id="PTHR31232">
    <property type="match status" value="1"/>
</dbReference>